<accession>A0AAT9H822</accession>
<sequence>MTYNQYYSNEYLEEAIGVVDIKDFKVLSQDSYSDEAIWQKIKSLNGQRDLLCCAIQTAVVGFGNKVFGEYEQNGERIDVYQVFKKYGVHTEFNLGSKVAPDDLTPRRLQRFFRLQISKYLEQHDEVFPYLWKKYSTLNLQYKHVCFPGAESLVTKEDEALYLLDTYKTLDERLGTDVSSRIRRVLTARGVISPLLFSHTGQETGDRPVQSRTLY</sequence>
<name>A0AAT9H822_9VIRU</name>
<evidence type="ECO:0000313" key="1">
    <source>
        <dbReference type="EMBL" id="BFM51672.1"/>
    </source>
</evidence>
<organism evidence="1">
    <name type="scientific">Rhizopus microsporus phasma-like virus 1</name>
    <dbReference type="NCBI Taxonomy" id="3156537"/>
    <lineage>
        <taxon>Viruses</taxon>
        <taxon>Riboviria</taxon>
        <taxon>Orthornavirae</taxon>
        <taxon>Negarnaviricota</taxon>
        <taxon>Polyploviricotina</taxon>
        <taxon>Bunyaviricetes</taxon>
        <taxon>Elliovirales</taxon>
        <taxon>Phasmaviridae</taxon>
    </lineage>
</organism>
<dbReference type="EMBL" id="LC818079">
    <property type="protein sequence ID" value="BFM51672.1"/>
    <property type="molecule type" value="Genomic_RNA"/>
</dbReference>
<reference evidence="1" key="1">
    <citation type="submission" date="2024-05" db="EMBL/GenBank/DDBJ databases">
        <title>New lineages of RNA viruses from clinical isolates of Rhizopus microsporus revealed by fragmented and primer-ligated dsRNA sequencing (FLDS) analysis.</title>
        <authorList>
            <person name="Sadiyah W."/>
            <person name="Zhao Y."/>
            <person name="Chiba Y."/>
            <person name="Kondo H."/>
            <person name="Suzuki N."/>
            <person name="Ban S."/>
            <person name="Yaguchi T."/>
            <person name="Urayama S."/>
            <person name="Hagiwara D."/>
        </authorList>
    </citation>
    <scope>NUCLEOTIDE SEQUENCE</scope>
    <source>
        <strain evidence="1">RmPhV1-IFM65465</strain>
    </source>
</reference>
<protein>
    <submittedName>
        <fullName evidence="1">Uncharacterized protein</fullName>
    </submittedName>
</protein>
<proteinExistence type="predicted"/>